<dbReference type="Proteomes" id="UP001283361">
    <property type="component" value="Unassembled WGS sequence"/>
</dbReference>
<dbReference type="EMBL" id="JAWDGP010005925">
    <property type="protein sequence ID" value="KAK3749806.1"/>
    <property type="molecule type" value="Genomic_DNA"/>
</dbReference>
<keyword evidence="2" id="KW-0472">Membrane</keyword>
<dbReference type="AlphaFoldDB" id="A0AAE0YLM2"/>
<name>A0AAE0YLM2_9GAST</name>
<feature type="region of interest" description="Disordered" evidence="1">
    <location>
        <begin position="244"/>
        <end position="285"/>
    </location>
</feature>
<feature type="compositionally biased region" description="Basic residues" evidence="1">
    <location>
        <begin position="276"/>
        <end position="285"/>
    </location>
</feature>
<gene>
    <name evidence="3" type="ORF">RRG08_063089</name>
</gene>
<keyword evidence="4" id="KW-1185">Reference proteome</keyword>
<keyword evidence="2" id="KW-0812">Transmembrane</keyword>
<reference evidence="3" key="1">
    <citation type="journal article" date="2023" name="G3 (Bethesda)">
        <title>A reference genome for the long-term kleptoplast-retaining sea slug Elysia crispata morphotype clarki.</title>
        <authorList>
            <person name="Eastman K.E."/>
            <person name="Pendleton A.L."/>
            <person name="Shaikh M.A."/>
            <person name="Suttiyut T."/>
            <person name="Ogas R."/>
            <person name="Tomko P."/>
            <person name="Gavelis G."/>
            <person name="Widhalm J.R."/>
            <person name="Wisecaver J.H."/>
        </authorList>
    </citation>
    <scope>NUCLEOTIDE SEQUENCE</scope>
    <source>
        <strain evidence="3">ECLA1</strain>
    </source>
</reference>
<feature type="compositionally biased region" description="Basic and acidic residues" evidence="1">
    <location>
        <begin position="257"/>
        <end position="275"/>
    </location>
</feature>
<comment type="caution">
    <text evidence="3">The sequence shown here is derived from an EMBL/GenBank/DDBJ whole genome shotgun (WGS) entry which is preliminary data.</text>
</comment>
<organism evidence="3 4">
    <name type="scientific">Elysia crispata</name>
    <name type="common">lettuce slug</name>
    <dbReference type="NCBI Taxonomy" id="231223"/>
    <lineage>
        <taxon>Eukaryota</taxon>
        <taxon>Metazoa</taxon>
        <taxon>Spiralia</taxon>
        <taxon>Lophotrochozoa</taxon>
        <taxon>Mollusca</taxon>
        <taxon>Gastropoda</taxon>
        <taxon>Heterobranchia</taxon>
        <taxon>Euthyneura</taxon>
        <taxon>Panpulmonata</taxon>
        <taxon>Sacoglossa</taxon>
        <taxon>Placobranchoidea</taxon>
        <taxon>Plakobranchidae</taxon>
        <taxon>Elysia</taxon>
    </lineage>
</organism>
<evidence type="ECO:0000256" key="2">
    <source>
        <dbReference type="SAM" id="Phobius"/>
    </source>
</evidence>
<evidence type="ECO:0000313" key="3">
    <source>
        <dbReference type="EMBL" id="KAK3749806.1"/>
    </source>
</evidence>
<evidence type="ECO:0000256" key="1">
    <source>
        <dbReference type="SAM" id="MobiDB-lite"/>
    </source>
</evidence>
<protein>
    <submittedName>
        <fullName evidence="3">Uncharacterized protein</fullName>
    </submittedName>
</protein>
<proteinExistence type="predicted"/>
<sequence>MSSQGVSCSSQTNKFLDVFTGGQLFIKTNNFWDVFTGGQLFIKTNNFWDVFTGDQLFIKTNNFWDVFTGEGMVAPHNIAVPTEEPSTNDILETSSCTIIHPSACTKVRTTTVLDTVTLTPEVSTVPTTVRYTHTVTETAQLFSSCSPEVITDIETITATQTVSVLSTVSPTQAPIYNLTSKEVDEAVISIMSELRARYTSASDGRLSSQIVGFTFMGLVLMVMLLILAKDAPTMIMALKHKVGEGKNPMAKKRKSEKHQLAELKGEESRDLGKTTKERKKGPKTV</sequence>
<feature type="transmembrane region" description="Helical" evidence="2">
    <location>
        <begin position="210"/>
        <end position="228"/>
    </location>
</feature>
<keyword evidence="2" id="KW-1133">Transmembrane helix</keyword>
<evidence type="ECO:0000313" key="4">
    <source>
        <dbReference type="Proteomes" id="UP001283361"/>
    </source>
</evidence>
<accession>A0AAE0YLM2</accession>